<dbReference type="EMBL" id="UINC01000761">
    <property type="protein sequence ID" value="SUZ60723.1"/>
    <property type="molecule type" value="Genomic_DNA"/>
</dbReference>
<reference evidence="1" key="1">
    <citation type="submission" date="2018-05" db="EMBL/GenBank/DDBJ databases">
        <authorList>
            <person name="Lanie J.A."/>
            <person name="Ng W.-L."/>
            <person name="Kazmierczak K.M."/>
            <person name="Andrzejewski T.M."/>
            <person name="Davidsen T.M."/>
            <person name="Wayne K.J."/>
            <person name="Tettelin H."/>
            <person name="Glass J.I."/>
            <person name="Rusch D."/>
            <person name="Podicherti R."/>
            <person name="Tsui H.-C.T."/>
            <person name="Winkler M.E."/>
        </authorList>
    </citation>
    <scope>NUCLEOTIDE SEQUENCE</scope>
</reference>
<accession>A0A381P512</accession>
<sequence>MSRYSKTVETQGAKFEVSYGHDHAIGYFVQVYHASQDEPLVEQDELFGKFPEGGYTKNPLLMVVASKLLDSVFEDIREGNLPTERMDRDPENHLGARIAAQLMPTKGNA</sequence>
<gene>
    <name evidence="1" type="ORF">METZ01_LOCUS13577</name>
</gene>
<protein>
    <submittedName>
        <fullName evidence="1">Uncharacterized protein</fullName>
    </submittedName>
</protein>
<evidence type="ECO:0000313" key="1">
    <source>
        <dbReference type="EMBL" id="SUZ60723.1"/>
    </source>
</evidence>
<dbReference type="AlphaFoldDB" id="A0A381P512"/>
<organism evidence="1">
    <name type="scientific">marine metagenome</name>
    <dbReference type="NCBI Taxonomy" id="408172"/>
    <lineage>
        <taxon>unclassified sequences</taxon>
        <taxon>metagenomes</taxon>
        <taxon>ecological metagenomes</taxon>
    </lineage>
</organism>
<proteinExistence type="predicted"/>
<name>A0A381P512_9ZZZZ</name>